<dbReference type="AlphaFoldDB" id="A0A430A283"/>
<comment type="caution">
    <text evidence="2">The sequence shown here is derived from an EMBL/GenBank/DDBJ whole genome shotgun (WGS) entry which is preliminary data.</text>
</comment>
<evidence type="ECO:0000313" key="2">
    <source>
        <dbReference type="EMBL" id="RSU00522.1"/>
    </source>
</evidence>
<keyword evidence="1" id="KW-0472">Membrane</keyword>
<gene>
    <name evidence="2" type="ORF">CBF37_00470</name>
</gene>
<feature type="transmembrane region" description="Helical" evidence="1">
    <location>
        <begin position="50"/>
        <end position="67"/>
    </location>
</feature>
<feature type="transmembrane region" description="Helical" evidence="1">
    <location>
        <begin position="12"/>
        <end position="30"/>
    </location>
</feature>
<accession>A0A430A283</accession>
<evidence type="ECO:0000313" key="3">
    <source>
        <dbReference type="Proteomes" id="UP000287857"/>
    </source>
</evidence>
<keyword evidence="1" id="KW-1133">Transmembrane helix</keyword>
<reference evidence="2 3" key="1">
    <citation type="submission" date="2017-05" db="EMBL/GenBank/DDBJ databases">
        <title>Vagococcus spp. assemblies.</title>
        <authorList>
            <person name="Gulvik C.A."/>
        </authorList>
    </citation>
    <scope>NUCLEOTIDE SEQUENCE [LARGE SCALE GENOMIC DNA]</scope>
    <source>
        <strain evidence="2 3">SS1995</strain>
    </source>
</reference>
<keyword evidence="1" id="KW-0812">Transmembrane</keyword>
<dbReference type="Proteomes" id="UP000287857">
    <property type="component" value="Unassembled WGS sequence"/>
</dbReference>
<name>A0A430A283_9ENTE</name>
<dbReference type="EMBL" id="NGJS01000001">
    <property type="protein sequence ID" value="RSU00522.1"/>
    <property type="molecule type" value="Genomic_DNA"/>
</dbReference>
<feature type="transmembrane region" description="Helical" evidence="1">
    <location>
        <begin position="74"/>
        <end position="95"/>
    </location>
</feature>
<protein>
    <submittedName>
        <fullName evidence="2">Uncharacterized protein</fullName>
    </submittedName>
</protein>
<dbReference type="OrthoDB" id="2200263at2"/>
<proteinExistence type="predicted"/>
<evidence type="ECO:0000256" key="1">
    <source>
        <dbReference type="SAM" id="Phobius"/>
    </source>
</evidence>
<sequence>MTKKETQKNYKPVLYVLLAVYLIELVWFFYSKIIVKLINHQPIDVASKELAIILGIVLLVILVIFMLKKSRKVGSVLIAVLIISVIGFCIFAPLFDVYIPVIWEIFHKFF</sequence>
<organism evidence="2 3">
    <name type="scientific">Vagococcus vulneris</name>
    <dbReference type="NCBI Taxonomy" id="1977869"/>
    <lineage>
        <taxon>Bacteria</taxon>
        <taxon>Bacillati</taxon>
        <taxon>Bacillota</taxon>
        <taxon>Bacilli</taxon>
        <taxon>Lactobacillales</taxon>
        <taxon>Enterococcaceae</taxon>
        <taxon>Vagococcus</taxon>
    </lineage>
</organism>
<dbReference type="RefSeq" id="WP_125982847.1">
    <property type="nucleotide sequence ID" value="NZ_NGJS01000001.1"/>
</dbReference>
<keyword evidence="3" id="KW-1185">Reference proteome</keyword>